<feature type="transmembrane region" description="Helical" evidence="7">
    <location>
        <begin position="656"/>
        <end position="677"/>
    </location>
</feature>
<dbReference type="PANTHER" id="PTHR43791:SF97">
    <property type="entry name" value="ALLANTOATE TRANSPORTER, PUTATIVE (AFU_ORTHOLOGUE AFUA_1G14700)-RELATED"/>
    <property type="match status" value="1"/>
</dbReference>
<dbReference type="Gene3D" id="1.20.1250.20">
    <property type="entry name" value="MFS general substrate transporter like domains"/>
    <property type="match status" value="1"/>
</dbReference>
<dbReference type="InterPro" id="IPR013792">
    <property type="entry name" value="RNA3'P_cycl/enolpyr_Trfase_a/b"/>
</dbReference>
<evidence type="ECO:0000259" key="8">
    <source>
        <dbReference type="PROSITE" id="PS50850"/>
    </source>
</evidence>
<keyword evidence="10" id="KW-1185">Reference proteome</keyword>
<keyword evidence="4 7" id="KW-1133">Transmembrane helix</keyword>
<dbReference type="InterPro" id="IPR023797">
    <property type="entry name" value="RNA3'_phos_cyclase_dom"/>
</dbReference>
<dbReference type="Gene3D" id="3.30.360.20">
    <property type="entry name" value="RNA 3'-terminal phosphate cyclase, insert domain"/>
    <property type="match status" value="1"/>
</dbReference>
<dbReference type="InterPro" id="IPR020846">
    <property type="entry name" value="MFS_dom"/>
</dbReference>
<evidence type="ECO:0000256" key="6">
    <source>
        <dbReference type="ARBA" id="ARBA00037968"/>
    </source>
</evidence>
<dbReference type="InterPro" id="IPR011701">
    <property type="entry name" value="MFS"/>
</dbReference>
<dbReference type="GO" id="GO:0022857">
    <property type="term" value="F:transmembrane transporter activity"/>
    <property type="evidence" value="ECO:0007669"/>
    <property type="project" value="InterPro"/>
</dbReference>
<evidence type="ECO:0000256" key="5">
    <source>
        <dbReference type="ARBA" id="ARBA00023136"/>
    </source>
</evidence>
<feature type="transmembrane region" description="Helical" evidence="7">
    <location>
        <begin position="913"/>
        <end position="935"/>
    </location>
</feature>
<name>A0A5N5DQS7_9PEZI</name>
<keyword evidence="2" id="KW-0813">Transport</keyword>
<dbReference type="EMBL" id="VCHE01000004">
    <property type="protein sequence ID" value="KAB2580107.1"/>
    <property type="molecule type" value="Genomic_DNA"/>
</dbReference>
<feature type="domain" description="Major facilitator superfamily (MFS) profile" evidence="8">
    <location>
        <begin position="532"/>
        <end position="944"/>
    </location>
</feature>
<dbReference type="PANTHER" id="PTHR43791">
    <property type="entry name" value="PERMEASE-RELATED"/>
    <property type="match status" value="1"/>
</dbReference>
<feature type="transmembrane region" description="Helical" evidence="7">
    <location>
        <begin position="793"/>
        <end position="819"/>
    </location>
</feature>
<feature type="transmembrane region" description="Helical" evidence="7">
    <location>
        <begin position="689"/>
        <end position="711"/>
    </location>
</feature>
<dbReference type="InterPro" id="IPR037136">
    <property type="entry name" value="RNA3'_phos_cyclase_dom_sf"/>
</dbReference>
<evidence type="ECO:0000256" key="1">
    <source>
        <dbReference type="ARBA" id="ARBA00004141"/>
    </source>
</evidence>
<gene>
    <name evidence="9" type="ORF">DBV05_g1312</name>
</gene>
<evidence type="ECO:0000256" key="7">
    <source>
        <dbReference type="SAM" id="Phobius"/>
    </source>
</evidence>
<evidence type="ECO:0000313" key="10">
    <source>
        <dbReference type="Proteomes" id="UP000325902"/>
    </source>
</evidence>
<feature type="transmembrane region" description="Helical" evidence="7">
    <location>
        <begin position="596"/>
        <end position="617"/>
    </location>
</feature>
<dbReference type="SUPFAM" id="SSF103473">
    <property type="entry name" value="MFS general substrate transporter"/>
    <property type="match status" value="1"/>
</dbReference>
<protein>
    <submittedName>
        <fullName evidence="9">Putative transporter</fullName>
    </submittedName>
</protein>
<dbReference type="Proteomes" id="UP000325902">
    <property type="component" value="Unassembled WGS sequence"/>
</dbReference>
<dbReference type="CDD" id="cd17327">
    <property type="entry name" value="MFS_FEN2_like"/>
    <property type="match status" value="1"/>
</dbReference>
<dbReference type="SUPFAM" id="SSF55205">
    <property type="entry name" value="EPT/RTPC-like"/>
    <property type="match status" value="1"/>
</dbReference>
<sequence length="984" mass="108426">MACIDGTTLEGGGQLLRISAGLSALTAEPIRITRIRANRRGKRGLKRQHLSAVQWLALASKAITVGAEQESQTLDFFPRADFDGTTKSSQKANVIDIGSAGSIGLVFQAILPFILFSGRSSRKPFSITIHGGTNVSLSPSYDYINQVLLPTLSLIGLPPVTTKLHERGWMRGPKGAITFNVTSVTRGQKLKPFRLENRGAIQSITATILAPSFCQSQAERELRRALGASFPDLGEDAFTVNFEKSPQKDLYLLLVATSTNGHKLGRDWLYNEKITAVPAAVDKLIQRVTAELVTEVRHGGCVDEHLRDQLVVFQALADGQSFVDGGTNERLERVAPSLHARTAEWVVEKILGARFDGDGSCEGVGFAAGERHARKHNPKINELRQRKQPEVAKTSGCSQASIFSSTTAEQKACGTWTSGLRISVRDAYFNDLITLTPACPSDFNPSLPSLHQLCGVPAGKRQINMAEVEKKIADPVSVPESDVAEGSLEAAVFDQRMQEDIGAQLYLEVQQYSKEELEAERKKVLRKIDRVILPIICITYTLQFLDKLSLNYASAYSLKEDLGLGGQRYSWTASIFNFGYLFWAIPSNLLIQKLPVAKYTGGMLLVWAIILVCHVAAKNFAGMMILRFVLGMFEAGISPAIMNITSMFYTRSEQPFRMCLFLAFNGMATMVGALLGYGLGHATNHSLKAWQLIFLVIGVLNFAWGIIFLWLMPDSPSQAKFLTHKEKVVAVHRIAENMMGVKNKHFNLRQALEATYDPKVWCLVLIGTACGIINGGVSNFASSLIKGFGFSGIYATLLQLPTGAIEFVVVPLCGIAAGYFRDVRCWLLMFICLPPLAGLIGIRLTSLDERWSLVGCTWLQYIVGAPVILAWNVMTSNVAGHSKRTLTNGLWFVWYAAGNIVGAQIFFTREAPRYSSAIIALCVCYAAIIVLGFVMRQVMWWENKKRDKAMGVGERTVNGADEAAMREGFRDQTDLENKHFRYCL</sequence>
<evidence type="ECO:0000256" key="4">
    <source>
        <dbReference type="ARBA" id="ARBA00022989"/>
    </source>
</evidence>
<dbReference type="GO" id="GO:0003824">
    <property type="term" value="F:catalytic activity"/>
    <property type="evidence" value="ECO:0007669"/>
    <property type="project" value="InterPro"/>
</dbReference>
<comment type="similarity">
    <text evidence="6">Belongs to the major facilitator superfamily. Allantoate permease family.</text>
</comment>
<feature type="transmembrane region" description="Helical" evidence="7">
    <location>
        <begin position="569"/>
        <end position="589"/>
    </location>
</feature>
<reference evidence="9 10" key="1">
    <citation type="journal article" date="2019" name="Sci. Rep.">
        <title>A multi-omics analysis of the grapevine pathogen Lasiodiplodia theobromae reveals that temperature affects the expression of virulence- and pathogenicity-related genes.</title>
        <authorList>
            <person name="Felix C."/>
            <person name="Meneses R."/>
            <person name="Goncalves M.F.M."/>
            <person name="Tilleman L."/>
            <person name="Duarte A.S."/>
            <person name="Jorrin-Novo J.V."/>
            <person name="Van de Peer Y."/>
            <person name="Deforce D."/>
            <person name="Van Nieuwerburgh F."/>
            <person name="Esteves A.C."/>
            <person name="Alves A."/>
        </authorList>
    </citation>
    <scope>NUCLEOTIDE SEQUENCE [LARGE SCALE GENOMIC DNA]</scope>
    <source>
        <strain evidence="9 10">LA-SOL3</strain>
    </source>
</reference>
<dbReference type="Pfam" id="PF07690">
    <property type="entry name" value="MFS_1"/>
    <property type="match status" value="1"/>
</dbReference>
<dbReference type="PROSITE" id="PS50850">
    <property type="entry name" value="MFS"/>
    <property type="match status" value="1"/>
</dbReference>
<evidence type="ECO:0000313" key="9">
    <source>
        <dbReference type="EMBL" id="KAB2580107.1"/>
    </source>
</evidence>
<feature type="transmembrane region" description="Helical" evidence="7">
    <location>
        <begin position="623"/>
        <end position="644"/>
    </location>
</feature>
<evidence type="ECO:0000256" key="2">
    <source>
        <dbReference type="ARBA" id="ARBA00022448"/>
    </source>
</evidence>
<dbReference type="GO" id="GO:0016020">
    <property type="term" value="C:membrane"/>
    <property type="evidence" value="ECO:0007669"/>
    <property type="project" value="UniProtKB-SubCell"/>
</dbReference>
<dbReference type="FunFam" id="1.20.1250.20:FF:000064">
    <property type="entry name" value="MFS allantoate transporter"/>
    <property type="match status" value="1"/>
</dbReference>
<dbReference type="Pfam" id="PF01137">
    <property type="entry name" value="RTC"/>
    <property type="match status" value="1"/>
</dbReference>
<proteinExistence type="inferred from homology"/>
<feature type="transmembrane region" description="Helical" evidence="7">
    <location>
        <begin position="760"/>
        <end position="781"/>
    </location>
</feature>
<feature type="transmembrane region" description="Helical" evidence="7">
    <location>
        <begin position="826"/>
        <end position="845"/>
    </location>
</feature>
<accession>A0A5N5DQS7</accession>
<keyword evidence="3 7" id="KW-0812">Transmembrane</keyword>
<comment type="subcellular location">
    <subcellularLocation>
        <location evidence="1">Membrane</location>
        <topology evidence="1">Multi-pass membrane protein</topology>
    </subcellularLocation>
</comment>
<dbReference type="Gene3D" id="3.65.10.20">
    <property type="entry name" value="RNA 3'-terminal phosphate cyclase domain"/>
    <property type="match status" value="1"/>
</dbReference>
<feature type="transmembrane region" description="Helical" evidence="7">
    <location>
        <begin position="851"/>
        <end position="874"/>
    </location>
</feature>
<organism evidence="9 10">
    <name type="scientific">Lasiodiplodia theobromae</name>
    <dbReference type="NCBI Taxonomy" id="45133"/>
    <lineage>
        <taxon>Eukaryota</taxon>
        <taxon>Fungi</taxon>
        <taxon>Dikarya</taxon>
        <taxon>Ascomycota</taxon>
        <taxon>Pezizomycotina</taxon>
        <taxon>Dothideomycetes</taxon>
        <taxon>Dothideomycetes incertae sedis</taxon>
        <taxon>Botryosphaeriales</taxon>
        <taxon>Botryosphaeriaceae</taxon>
        <taxon>Lasiodiplodia</taxon>
    </lineage>
</organism>
<dbReference type="InterPro" id="IPR036259">
    <property type="entry name" value="MFS_trans_sf"/>
</dbReference>
<dbReference type="AlphaFoldDB" id="A0A5N5DQS7"/>
<dbReference type="InterPro" id="IPR036553">
    <property type="entry name" value="RPTC_insert"/>
</dbReference>
<dbReference type="OrthoDB" id="6730379at2759"/>
<comment type="caution">
    <text evidence="9">The sequence shown here is derived from an EMBL/GenBank/DDBJ whole genome shotgun (WGS) entry which is preliminary data.</text>
</comment>
<feature type="transmembrane region" description="Helical" evidence="7">
    <location>
        <begin position="886"/>
        <end position="907"/>
    </location>
</feature>
<evidence type="ECO:0000256" key="3">
    <source>
        <dbReference type="ARBA" id="ARBA00022692"/>
    </source>
</evidence>
<keyword evidence="5 7" id="KW-0472">Membrane</keyword>